<dbReference type="Proteomes" id="UP000010799">
    <property type="component" value="Chromosome"/>
</dbReference>
<dbReference type="SUPFAM" id="SSF103025">
    <property type="entry name" value="Folate-binding domain"/>
    <property type="match status" value="1"/>
</dbReference>
<reference evidence="3 4" key="1">
    <citation type="journal article" date="2012" name="Stand. Genomic Sci.">
        <title>Complete genome sequence of Liberibacter crescens BT-1.</title>
        <authorList>
            <person name="Leonard M.T."/>
            <person name="Fagen J.R."/>
            <person name="Davis-Richardson A.G."/>
            <person name="Davis M.J."/>
            <person name="Triplett E.W."/>
        </authorList>
    </citation>
    <scope>NUCLEOTIDE SEQUENCE [LARGE SCALE GENOMIC DNA]</scope>
    <source>
        <strain evidence="3 4">BT-1</strain>
    </source>
</reference>
<accession>L0EVZ7</accession>
<evidence type="ECO:0000259" key="2">
    <source>
        <dbReference type="Pfam" id="PF25455"/>
    </source>
</evidence>
<dbReference type="Pfam" id="PF25455">
    <property type="entry name" value="Beta-barrel_CAF17_C"/>
    <property type="match status" value="1"/>
</dbReference>
<dbReference type="AlphaFoldDB" id="L0EVZ7"/>
<proteinExistence type="predicted"/>
<dbReference type="STRING" id="1215343.B488_11400"/>
<evidence type="ECO:0000256" key="1">
    <source>
        <dbReference type="ARBA" id="ARBA00022946"/>
    </source>
</evidence>
<dbReference type="InterPro" id="IPR045179">
    <property type="entry name" value="YgfZ/GcvT"/>
</dbReference>
<dbReference type="PANTHER" id="PTHR22602">
    <property type="entry name" value="TRANSFERASE CAF17, MITOCHONDRIAL-RELATED"/>
    <property type="match status" value="1"/>
</dbReference>
<dbReference type="KEGG" id="lcc:B488_11400"/>
<keyword evidence="1" id="KW-0809">Transit peptide</keyword>
<dbReference type="eggNOG" id="COG0354">
    <property type="taxonomic scope" value="Bacteria"/>
</dbReference>
<dbReference type="PATRIC" id="fig|1215343.11.peg.1174"/>
<name>L0EVZ7_LIBCB</name>
<dbReference type="Gene3D" id="3.30.1360.120">
    <property type="entry name" value="Probable tRNA modification gtpase trme, domain 1"/>
    <property type="match status" value="1"/>
</dbReference>
<dbReference type="PANTHER" id="PTHR22602:SF0">
    <property type="entry name" value="TRANSFERASE CAF17, MITOCHONDRIAL-RELATED"/>
    <property type="match status" value="1"/>
</dbReference>
<organism evidence="3 4">
    <name type="scientific">Liberibacter crescens (strain BT-1)</name>
    <dbReference type="NCBI Taxonomy" id="1215343"/>
    <lineage>
        <taxon>Bacteria</taxon>
        <taxon>Pseudomonadati</taxon>
        <taxon>Pseudomonadota</taxon>
        <taxon>Alphaproteobacteria</taxon>
        <taxon>Hyphomicrobiales</taxon>
        <taxon>Rhizobiaceae</taxon>
        <taxon>Liberibacter</taxon>
    </lineage>
</organism>
<dbReference type="Gene3D" id="2.40.30.160">
    <property type="match status" value="1"/>
</dbReference>
<protein>
    <submittedName>
        <fullName evidence="3">Folate-dependent protein, Fe/S cluster synthesis/repair in oxidative stress</fullName>
    </submittedName>
</protein>
<dbReference type="RefSeq" id="WP_015273557.1">
    <property type="nucleotide sequence ID" value="NC_019907.1"/>
</dbReference>
<dbReference type="InterPro" id="IPR017703">
    <property type="entry name" value="YgfZ/GCV_T_CS"/>
</dbReference>
<dbReference type="EMBL" id="CP003789">
    <property type="protein sequence ID" value="AGA65132.1"/>
    <property type="molecule type" value="Genomic_DNA"/>
</dbReference>
<sequence length="284" mass="32241">MPVVHLPYRSFIVVTGKDSETFLQNLITSEIQTLVPGITRNAALLTPQGKVLFSFLINKVSETYFLLETSVEQCNELIKRFLMYRLRSDITLERRQPDGVTIFWDKTAPPDLTISLIDERFLIAGIQVYRVHASYDEHVDNIELYHNLRIHHCIVEENFDYSLCSIYPHDIFMDINEGVSFTKGCYLGQEVVSRMKHRNAARKRPVIVTGTQKLPPRGTPIFADGKQVGILGTVIGNKGLAIVRIDHVSEALVSDKPILANNLKLTMALPEWSKLILPIKKNNI</sequence>
<dbReference type="NCBIfam" id="TIGR03317">
    <property type="entry name" value="ygfZ_signature"/>
    <property type="match status" value="1"/>
</dbReference>
<gene>
    <name evidence="3" type="ordered locus">B488_11400</name>
</gene>
<evidence type="ECO:0000313" key="3">
    <source>
        <dbReference type="EMBL" id="AGA65132.1"/>
    </source>
</evidence>
<dbReference type="GO" id="GO:0016226">
    <property type="term" value="P:iron-sulfur cluster assembly"/>
    <property type="evidence" value="ECO:0007669"/>
    <property type="project" value="TreeGrafter"/>
</dbReference>
<keyword evidence="4" id="KW-1185">Reference proteome</keyword>
<evidence type="ECO:0000313" key="4">
    <source>
        <dbReference type="Proteomes" id="UP000010799"/>
    </source>
</evidence>
<feature type="domain" description="CAF17 C-terminal" evidence="2">
    <location>
        <begin position="202"/>
        <end position="273"/>
    </location>
</feature>
<dbReference type="InterPro" id="IPR027266">
    <property type="entry name" value="TrmE/GcvT-like"/>
</dbReference>
<dbReference type="InterPro" id="IPR057460">
    <property type="entry name" value="CAF17_C"/>
</dbReference>
<dbReference type="HOGENOM" id="CLU_007884_7_1_5"/>